<feature type="region of interest" description="Disordered" evidence="1">
    <location>
        <begin position="1"/>
        <end position="33"/>
    </location>
</feature>
<dbReference type="Proteomes" id="UP001239680">
    <property type="component" value="Unassembled WGS sequence"/>
</dbReference>
<dbReference type="EMBL" id="JAVDBT010000008">
    <property type="protein sequence ID" value="MDQ2066651.1"/>
    <property type="molecule type" value="Genomic_DNA"/>
</dbReference>
<organism evidence="2 3">
    <name type="scientific">Pseudogemmobacter lacusdianii</name>
    <dbReference type="NCBI Taxonomy" id="3069608"/>
    <lineage>
        <taxon>Bacteria</taxon>
        <taxon>Pseudomonadati</taxon>
        <taxon>Pseudomonadota</taxon>
        <taxon>Alphaproteobacteria</taxon>
        <taxon>Rhodobacterales</taxon>
        <taxon>Paracoccaceae</taxon>
        <taxon>Pseudogemmobacter</taxon>
    </lineage>
</organism>
<accession>A0ABU0VY24</accession>
<evidence type="ECO:0000313" key="3">
    <source>
        <dbReference type="Proteomes" id="UP001239680"/>
    </source>
</evidence>
<reference evidence="2 3" key="1">
    <citation type="submission" date="2023-08" db="EMBL/GenBank/DDBJ databases">
        <title>Characterization of two Paracoccaceae strains isolated from Phycosphere and proposal of Xinfangfangia lacusdiani sp. nov.</title>
        <authorList>
            <person name="Deng Y."/>
            <person name="Zhang Y.Q."/>
        </authorList>
    </citation>
    <scope>NUCLEOTIDE SEQUENCE [LARGE SCALE GENOMIC DNA]</scope>
    <source>
        <strain evidence="2 3">CPCC 101601</strain>
    </source>
</reference>
<feature type="region of interest" description="Disordered" evidence="1">
    <location>
        <begin position="265"/>
        <end position="290"/>
    </location>
</feature>
<dbReference type="RefSeq" id="WP_306680358.1">
    <property type="nucleotide sequence ID" value="NZ_JAVDBT010000008.1"/>
</dbReference>
<keyword evidence="3" id="KW-1185">Reference proteome</keyword>
<gene>
    <name evidence="2" type="ORF">Q9295_09710</name>
</gene>
<name>A0ABU0VY24_9RHOB</name>
<proteinExistence type="predicted"/>
<protein>
    <submittedName>
        <fullName evidence="2">Uncharacterized protein</fullName>
    </submittedName>
</protein>
<evidence type="ECO:0000313" key="2">
    <source>
        <dbReference type="EMBL" id="MDQ2066651.1"/>
    </source>
</evidence>
<evidence type="ECO:0000256" key="1">
    <source>
        <dbReference type="SAM" id="MobiDB-lite"/>
    </source>
</evidence>
<sequence>MSDPIPPAPAVAQPGSMPGDASGQQTYPGAPESLIDLWNTRRKPLRRAEGEALPPLDCDLRALAQARLGPEPELPRGASAHAAKRHEIRREMEGASELAALNALLIAHLRKTKAPRGAARLFRRIWAEESETLLAELSPRWLISSVITFGDHGHNEAQRRIGLSMNILFSLMKLYEFERLHSGSPAAKPFAARRSNSQDLPLGMPGFSLLKGGLDINFLAQIWQMAQSEPVAGRIASQLLQMLNDDPGNLFRRLGLMREALRAHRSTKAHHKAASPNGDPLAQKDAKMPE</sequence>
<comment type="caution">
    <text evidence="2">The sequence shown here is derived from an EMBL/GenBank/DDBJ whole genome shotgun (WGS) entry which is preliminary data.</text>
</comment>